<dbReference type="Gene3D" id="1.10.260.40">
    <property type="entry name" value="lambda repressor-like DNA-binding domains"/>
    <property type="match status" value="1"/>
</dbReference>
<dbReference type="RefSeq" id="WP_283925926.1">
    <property type="nucleotide sequence ID" value="NZ_CP126084.1"/>
</dbReference>
<sequence>MQRRLEDKKLFELGERIKEQRLKQKWTQDVLAQKIGTSKHVISNWERGVANPDCKQIVLLCKALSVSADFLLGITDMPDPYYKDTVSQLNLLSSLSYSFAKENSWDLLQLIDSGIALSVNNEKLSNKEKALLQEVISSIITKVREMT</sequence>
<evidence type="ECO:0000313" key="3">
    <source>
        <dbReference type="EMBL" id="WHX48557.1"/>
    </source>
</evidence>
<protein>
    <submittedName>
        <fullName evidence="3">Helix-turn-helix transcriptional regulator</fullName>
    </submittedName>
</protein>
<dbReference type="InterPro" id="IPR001387">
    <property type="entry name" value="Cro/C1-type_HTH"/>
</dbReference>
<organism evidence="3 4">
    <name type="scientific">Paenibacillus woosongensis</name>
    <dbReference type="NCBI Taxonomy" id="307580"/>
    <lineage>
        <taxon>Bacteria</taxon>
        <taxon>Bacillati</taxon>
        <taxon>Bacillota</taxon>
        <taxon>Bacilli</taxon>
        <taxon>Bacillales</taxon>
        <taxon>Paenibacillaceae</taxon>
        <taxon>Paenibacillus</taxon>
    </lineage>
</organism>
<keyword evidence="1" id="KW-0238">DNA-binding</keyword>
<dbReference type="AlphaFoldDB" id="A0AA95I8M5"/>
<accession>A0AA95I8M5</accession>
<dbReference type="SUPFAM" id="SSF47413">
    <property type="entry name" value="lambda repressor-like DNA-binding domains"/>
    <property type="match status" value="1"/>
</dbReference>
<dbReference type="Proteomes" id="UP001177943">
    <property type="component" value="Chromosome"/>
</dbReference>
<dbReference type="SMART" id="SM00530">
    <property type="entry name" value="HTH_XRE"/>
    <property type="match status" value="1"/>
</dbReference>
<dbReference type="GO" id="GO:0003677">
    <property type="term" value="F:DNA binding"/>
    <property type="evidence" value="ECO:0007669"/>
    <property type="project" value="UniProtKB-KW"/>
</dbReference>
<dbReference type="Pfam" id="PF01381">
    <property type="entry name" value="HTH_3"/>
    <property type="match status" value="1"/>
</dbReference>
<evidence type="ECO:0000256" key="1">
    <source>
        <dbReference type="ARBA" id="ARBA00023125"/>
    </source>
</evidence>
<dbReference type="InterPro" id="IPR010982">
    <property type="entry name" value="Lambda_DNA-bd_dom_sf"/>
</dbReference>
<dbReference type="PANTHER" id="PTHR46558">
    <property type="entry name" value="TRACRIPTIONAL REGULATORY PROTEIN-RELATED-RELATED"/>
    <property type="match status" value="1"/>
</dbReference>
<proteinExistence type="predicted"/>
<dbReference type="CDD" id="cd00093">
    <property type="entry name" value="HTH_XRE"/>
    <property type="match status" value="1"/>
</dbReference>
<name>A0AA95I8M5_9BACL</name>
<dbReference type="EMBL" id="CP126084">
    <property type="protein sequence ID" value="WHX48557.1"/>
    <property type="molecule type" value="Genomic_DNA"/>
</dbReference>
<dbReference type="PANTHER" id="PTHR46558:SF11">
    <property type="entry name" value="HTH-TYPE TRANSCRIPTIONAL REGULATOR XRE"/>
    <property type="match status" value="1"/>
</dbReference>
<dbReference type="PROSITE" id="PS50943">
    <property type="entry name" value="HTH_CROC1"/>
    <property type="match status" value="1"/>
</dbReference>
<evidence type="ECO:0000313" key="4">
    <source>
        <dbReference type="Proteomes" id="UP001177943"/>
    </source>
</evidence>
<evidence type="ECO:0000259" key="2">
    <source>
        <dbReference type="PROSITE" id="PS50943"/>
    </source>
</evidence>
<feature type="domain" description="HTH cro/C1-type" evidence="2">
    <location>
        <begin position="17"/>
        <end position="71"/>
    </location>
</feature>
<gene>
    <name evidence="3" type="ORF">QNH46_21210</name>
</gene>
<dbReference type="KEGG" id="pwn:QNH46_21210"/>
<reference evidence="3" key="1">
    <citation type="submission" date="2023-05" db="EMBL/GenBank/DDBJ databases">
        <title>Comparative genomics of Bacillaceae isolates and their secondary metabolite potential.</title>
        <authorList>
            <person name="Song L."/>
            <person name="Nielsen L.J."/>
            <person name="Mohite O."/>
            <person name="Xu X."/>
            <person name="Weber T."/>
            <person name="Kovacs A.T."/>
        </authorList>
    </citation>
    <scope>NUCLEOTIDE SEQUENCE</scope>
    <source>
        <strain evidence="3">B2_4</strain>
    </source>
</reference>